<protein>
    <submittedName>
        <fullName evidence="1">Uncharacterized protein</fullName>
    </submittedName>
</protein>
<gene>
    <name evidence="1" type="ORF">I5Q09_17585</name>
</gene>
<reference evidence="1 2" key="1">
    <citation type="submission" date="2020-11" db="EMBL/GenBank/DDBJ databases">
        <title>Enhanced detection system for hospital associated transmission using whole genome sequencing surveillance.</title>
        <authorList>
            <person name="Harrison L.H."/>
            <person name="Van Tyne D."/>
            <person name="Marsh J.W."/>
            <person name="Griffith M.P."/>
            <person name="Snyder D.J."/>
            <person name="Cooper V.S."/>
            <person name="Mustapha M."/>
        </authorList>
    </citation>
    <scope>NUCLEOTIDE SEQUENCE [LARGE SCALE GENOMIC DNA]</scope>
    <source>
        <strain evidence="1 2">PSB00013</strain>
    </source>
</reference>
<dbReference type="Proteomes" id="UP000638986">
    <property type="component" value="Unassembled WGS sequence"/>
</dbReference>
<proteinExistence type="predicted"/>
<sequence>MSEVEQLKASIETLQKGLEISLASNRKAREELNALLTEAKGLLHTASIRLATYGLTVDDDPRKQIIEFLERKE</sequence>
<organism evidence="1 2">
    <name type="scientific">Pseudomonas luteola</name>
    <dbReference type="NCBI Taxonomy" id="47886"/>
    <lineage>
        <taxon>Bacteria</taxon>
        <taxon>Pseudomonadati</taxon>
        <taxon>Pseudomonadota</taxon>
        <taxon>Gammaproteobacteria</taxon>
        <taxon>Pseudomonadales</taxon>
        <taxon>Pseudomonadaceae</taxon>
        <taxon>Pseudomonas</taxon>
    </lineage>
</organism>
<evidence type="ECO:0000313" key="2">
    <source>
        <dbReference type="Proteomes" id="UP000638986"/>
    </source>
</evidence>
<dbReference type="RefSeq" id="WP_197872903.1">
    <property type="nucleotide sequence ID" value="NZ_JADTXM010000012.1"/>
</dbReference>
<accession>A0ABS0MXM1</accession>
<dbReference type="EMBL" id="JADTXM010000012">
    <property type="protein sequence ID" value="MBH3440497.1"/>
    <property type="molecule type" value="Genomic_DNA"/>
</dbReference>
<comment type="caution">
    <text evidence="1">The sequence shown here is derived from an EMBL/GenBank/DDBJ whole genome shotgun (WGS) entry which is preliminary data.</text>
</comment>
<name>A0ABS0MXM1_PSELU</name>
<evidence type="ECO:0000313" key="1">
    <source>
        <dbReference type="EMBL" id="MBH3440497.1"/>
    </source>
</evidence>